<accession>A0AAW1IX61</accession>
<evidence type="ECO:0000313" key="1">
    <source>
        <dbReference type="EMBL" id="KAK9694600.1"/>
    </source>
</evidence>
<dbReference type="Proteomes" id="UP001458880">
    <property type="component" value="Unassembled WGS sequence"/>
</dbReference>
<reference evidence="1 2" key="1">
    <citation type="journal article" date="2024" name="BMC Genomics">
        <title>De novo assembly and annotation of Popillia japonica's genome with initial clues to its potential as an invasive pest.</title>
        <authorList>
            <person name="Cucini C."/>
            <person name="Boschi S."/>
            <person name="Funari R."/>
            <person name="Cardaioli E."/>
            <person name="Iannotti N."/>
            <person name="Marturano G."/>
            <person name="Paoli F."/>
            <person name="Bruttini M."/>
            <person name="Carapelli A."/>
            <person name="Frati F."/>
            <person name="Nardi F."/>
        </authorList>
    </citation>
    <scope>NUCLEOTIDE SEQUENCE [LARGE SCALE GENOMIC DNA]</scope>
    <source>
        <strain evidence="1">DMR45628</strain>
    </source>
</reference>
<comment type="caution">
    <text evidence="1">The sequence shown here is derived from an EMBL/GenBank/DDBJ whole genome shotgun (WGS) entry which is preliminary data.</text>
</comment>
<gene>
    <name evidence="1" type="ORF">QE152_g33426</name>
</gene>
<protein>
    <recommendedName>
        <fullName evidence="3">Retrotransposon gag domain-containing protein</fullName>
    </recommendedName>
</protein>
<sequence length="279" mass="31969">MPKARSVEGDSGDSIKNMLETVMHKLDQVLSCQGTFENRLTQLEDRVNKIGSPSGQAAHISTVSPVVPTMTNVVQSNVTADARNADTRMSFSHNLKIKDLIPKFDGRHGCPVVFLISIKRVITADTAPIQLYNILRSSLVNDATTWFSVVENTFASFGEFEVLFLSKFLSETEQDKIRSNLYTGKFNAQKGNSREQYFINRYATVRHLTPKLTEKEIIKHFARYDFEIHKTVIVQNITTFKDFCEILRQYDDLYKHKNTTLAEHQRDNYTPYYLQVEGK</sequence>
<evidence type="ECO:0000313" key="2">
    <source>
        <dbReference type="Proteomes" id="UP001458880"/>
    </source>
</evidence>
<keyword evidence="2" id="KW-1185">Reference proteome</keyword>
<name>A0AAW1IX61_POPJA</name>
<proteinExistence type="predicted"/>
<dbReference type="EMBL" id="JASPKY010000508">
    <property type="protein sequence ID" value="KAK9694600.1"/>
    <property type="molecule type" value="Genomic_DNA"/>
</dbReference>
<organism evidence="1 2">
    <name type="scientific">Popillia japonica</name>
    <name type="common">Japanese beetle</name>
    <dbReference type="NCBI Taxonomy" id="7064"/>
    <lineage>
        <taxon>Eukaryota</taxon>
        <taxon>Metazoa</taxon>
        <taxon>Ecdysozoa</taxon>
        <taxon>Arthropoda</taxon>
        <taxon>Hexapoda</taxon>
        <taxon>Insecta</taxon>
        <taxon>Pterygota</taxon>
        <taxon>Neoptera</taxon>
        <taxon>Endopterygota</taxon>
        <taxon>Coleoptera</taxon>
        <taxon>Polyphaga</taxon>
        <taxon>Scarabaeiformia</taxon>
        <taxon>Scarabaeidae</taxon>
        <taxon>Rutelinae</taxon>
        <taxon>Popillia</taxon>
    </lineage>
</organism>
<dbReference type="AlphaFoldDB" id="A0AAW1IX61"/>
<evidence type="ECO:0008006" key="3">
    <source>
        <dbReference type="Google" id="ProtNLM"/>
    </source>
</evidence>